<dbReference type="EMBL" id="CP051774">
    <property type="protein sequence ID" value="QJE96772.1"/>
    <property type="molecule type" value="Genomic_DNA"/>
</dbReference>
<dbReference type="RefSeq" id="WP_169455172.1">
    <property type="nucleotide sequence ID" value="NZ_CP051774.1"/>
</dbReference>
<dbReference type="KEGG" id="luo:HHL09_13595"/>
<gene>
    <name evidence="1" type="ORF">HHL09_13595</name>
</gene>
<name>A0A858RIV7_9BACT</name>
<dbReference type="Proteomes" id="UP000501812">
    <property type="component" value="Chromosome"/>
</dbReference>
<evidence type="ECO:0000313" key="1">
    <source>
        <dbReference type="EMBL" id="QJE96772.1"/>
    </source>
</evidence>
<evidence type="ECO:0000313" key="2">
    <source>
        <dbReference type="Proteomes" id="UP000501812"/>
    </source>
</evidence>
<proteinExistence type="predicted"/>
<reference evidence="1 2" key="1">
    <citation type="submission" date="2020-04" db="EMBL/GenBank/DDBJ databases">
        <title>Luteolibacter sp. G-1-1-1 isolated from soil.</title>
        <authorList>
            <person name="Dahal R.H."/>
        </authorList>
    </citation>
    <scope>NUCLEOTIDE SEQUENCE [LARGE SCALE GENOMIC DNA]</scope>
    <source>
        <strain evidence="1 2">G-1-1-1</strain>
    </source>
</reference>
<keyword evidence="2" id="KW-1185">Reference proteome</keyword>
<sequence>MLPPVRIAFFVSGLLLGGGIGAFATLRAIHRPAPPVHRVDLGKAPYASRPEDLLFPPGFTLEGNIRVPGLLEAMLAPDGIQIFPADETGTLVSGRWKFSPEGRKPDEDTRQRLLHALGSPSSYEVPGKACSFNADILLRLEKDGGTHDIVFCFGCRQTTAGLDMSVQGTRTFYKCFCDTLPNDARLHRKRADFEAAN</sequence>
<protein>
    <submittedName>
        <fullName evidence="1">Uncharacterized protein</fullName>
    </submittedName>
</protein>
<dbReference type="AlphaFoldDB" id="A0A858RIV7"/>
<accession>A0A858RIV7</accession>
<organism evidence="1 2">
    <name type="scientific">Luteolibacter luteus</name>
    <dbReference type="NCBI Taxonomy" id="2728835"/>
    <lineage>
        <taxon>Bacteria</taxon>
        <taxon>Pseudomonadati</taxon>
        <taxon>Verrucomicrobiota</taxon>
        <taxon>Verrucomicrobiia</taxon>
        <taxon>Verrucomicrobiales</taxon>
        <taxon>Verrucomicrobiaceae</taxon>
        <taxon>Luteolibacter</taxon>
    </lineage>
</organism>